<dbReference type="InterPro" id="IPR002549">
    <property type="entry name" value="AI-2E-like"/>
</dbReference>
<accession>A0A852VZW7</accession>
<keyword evidence="5 9" id="KW-0812">Transmembrane</keyword>
<evidence type="ECO:0000256" key="1">
    <source>
        <dbReference type="ARBA" id="ARBA00004651"/>
    </source>
</evidence>
<organism evidence="10 11">
    <name type="scientific">Pseudonocardia alni</name>
    <name type="common">Amycolata alni</name>
    <dbReference type="NCBI Taxonomy" id="33907"/>
    <lineage>
        <taxon>Bacteria</taxon>
        <taxon>Bacillati</taxon>
        <taxon>Actinomycetota</taxon>
        <taxon>Actinomycetes</taxon>
        <taxon>Pseudonocardiales</taxon>
        <taxon>Pseudonocardiaceae</taxon>
        <taxon>Pseudonocardia</taxon>
    </lineage>
</organism>
<keyword evidence="4" id="KW-1003">Cell membrane</keyword>
<feature type="transmembrane region" description="Helical" evidence="9">
    <location>
        <begin position="12"/>
        <end position="35"/>
    </location>
</feature>
<feature type="transmembrane region" description="Helical" evidence="9">
    <location>
        <begin position="212"/>
        <end position="235"/>
    </location>
</feature>
<dbReference type="PANTHER" id="PTHR21716">
    <property type="entry name" value="TRANSMEMBRANE PROTEIN"/>
    <property type="match status" value="1"/>
</dbReference>
<dbReference type="AlphaFoldDB" id="A0A852VZW7"/>
<dbReference type="PANTHER" id="PTHR21716:SF53">
    <property type="entry name" value="PERMEASE PERM-RELATED"/>
    <property type="match status" value="1"/>
</dbReference>
<dbReference type="GO" id="GO:0005886">
    <property type="term" value="C:plasma membrane"/>
    <property type="evidence" value="ECO:0007669"/>
    <property type="project" value="UniProtKB-SubCell"/>
</dbReference>
<keyword evidence="7 9" id="KW-0472">Membrane</keyword>
<dbReference type="GeneID" id="98052375"/>
<feature type="transmembrane region" description="Helical" evidence="9">
    <location>
        <begin position="247"/>
        <end position="271"/>
    </location>
</feature>
<feature type="transmembrane region" description="Helical" evidence="9">
    <location>
        <begin position="278"/>
        <end position="296"/>
    </location>
</feature>
<comment type="similarity">
    <text evidence="2">Belongs to the autoinducer-2 exporter (AI-2E) (TC 2.A.86) family.</text>
</comment>
<evidence type="ECO:0000256" key="5">
    <source>
        <dbReference type="ARBA" id="ARBA00022692"/>
    </source>
</evidence>
<dbReference type="Proteomes" id="UP000549695">
    <property type="component" value="Unassembled WGS sequence"/>
</dbReference>
<dbReference type="EMBL" id="JACCCZ010000001">
    <property type="protein sequence ID" value="NYG02333.1"/>
    <property type="molecule type" value="Genomic_DNA"/>
</dbReference>
<dbReference type="GO" id="GO:0055085">
    <property type="term" value="P:transmembrane transport"/>
    <property type="evidence" value="ECO:0007669"/>
    <property type="project" value="TreeGrafter"/>
</dbReference>
<comment type="caution">
    <text evidence="10">The sequence shown here is derived from an EMBL/GenBank/DDBJ whole genome shotgun (WGS) entry which is preliminary data.</text>
</comment>
<sequence>MTEEPRIPRGLVIASSLAWRGLLVATAVAVVLWLIAQLAVLVVPVVLALILAALLAPVARIVNRVPLVPRGLATGVVVAGGLAVAVGVLWWAVAAFLDGLPSLSASIGETVVALRDRLAGPPFRLDDTQLSAVFQSLLDTLARNQAALANNVIGALGTAGELAAETLLMLFVLIFLIHDGARIWRFVLGAVPQHVRRRADVAGRRAFASLVGYTRATVVVAAVDAVTAAVGLWVIGVPLVVPLATLIFFGAFVPTVGAAVTGIVAVLVALASGGWVDALLVIGLLLIVQNVEGYILQPLLLGRSVRLHPLAVVLPISAGLIVGGVPGALLAVPLVTLADAGVRSLRRPGDGTLRDAGTVDPLDPRSARPLRGEGPGPVALPGPV</sequence>
<protein>
    <submittedName>
        <fullName evidence="10">PurR-regulated permease PerM</fullName>
    </submittedName>
</protein>
<evidence type="ECO:0000313" key="11">
    <source>
        <dbReference type="Proteomes" id="UP000549695"/>
    </source>
</evidence>
<feature type="region of interest" description="Disordered" evidence="8">
    <location>
        <begin position="348"/>
        <end position="384"/>
    </location>
</feature>
<evidence type="ECO:0000256" key="2">
    <source>
        <dbReference type="ARBA" id="ARBA00009773"/>
    </source>
</evidence>
<gene>
    <name evidence="10" type="ORF">HDA37_002618</name>
</gene>
<reference evidence="10 11" key="1">
    <citation type="submission" date="2020-07" db="EMBL/GenBank/DDBJ databases">
        <title>Sequencing the genomes of 1000 actinobacteria strains.</title>
        <authorList>
            <person name="Klenk H.-P."/>
        </authorList>
    </citation>
    <scope>NUCLEOTIDE SEQUENCE [LARGE SCALE GENOMIC DNA]</scope>
    <source>
        <strain evidence="10 11">DSM 44749</strain>
    </source>
</reference>
<evidence type="ECO:0000256" key="4">
    <source>
        <dbReference type="ARBA" id="ARBA00022475"/>
    </source>
</evidence>
<proteinExistence type="inferred from homology"/>
<comment type="subcellular location">
    <subcellularLocation>
        <location evidence="1">Cell membrane</location>
        <topology evidence="1">Multi-pass membrane protein</topology>
    </subcellularLocation>
</comment>
<keyword evidence="11" id="KW-1185">Reference proteome</keyword>
<name>A0A852VZW7_PSEA5</name>
<evidence type="ECO:0000256" key="8">
    <source>
        <dbReference type="SAM" id="MobiDB-lite"/>
    </source>
</evidence>
<dbReference type="RefSeq" id="WP_179761242.1">
    <property type="nucleotide sequence ID" value="NZ_BAAAJZ010000003.1"/>
</dbReference>
<evidence type="ECO:0000256" key="7">
    <source>
        <dbReference type="ARBA" id="ARBA00023136"/>
    </source>
</evidence>
<feature type="transmembrane region" description="Helical" evidence="9">
    <location>
        <begin position="316"/>
        <end position="338"/>
    </location>
</feature>
<evidence type="ECO:0000256" key="9">
    <source>
        <dbReference type="SAM" id="Phobius"/>
    </source>
</evidence>
<keyword evidence="6 9" id="KW-1133">Transmembrane helix</keyword>
<dbReference type="Pfam" id="PF01594">
    <property type="entry name" value="AI-2E_transport"/>
    <property type="match status" value="1"/>
</dbReference>
<feature type="transmembrane region" description="Helical" evidence="9">
    <location>
        <begin position="41"/>
        <end position="59"/>
    </location>
</feature>
<evidence type="ECO:0000256" key="6">
    <source>
        <dbReference type="ARBA" id="ARBA00022989"/>
    </source>
</evidence>
<evidence type="ECO:0000256" key="3">
    <source>
        <dbReference type="ARBA" id="ARBA00022448"/>
    </source>
</evidence>
<feature type="transmembrane region" description="Helical" evidence="9">
    <location>
        <begin position="71"/>
        <end position="93"/>
    </location>
</feature>
<keyword evidence="3" id="KW-0813">Transport</keyword>
<evidence type="ECO:0000313" key="10">
    <source>
        <dbReference type="EMBL" id="NYG02333.1"/>
    </source>
</evidence>